<dbReference type="Proteomes" id="UP000887580">
    <property type="component" value="Unplaced"/>
</dbReference>
<dbReference type="WBParaSite" id="PS1159_v2.g4227.t1">
    <property type="protein sequence ID" value="PS1159_v2.g4227.t1"/>
    <property type="gene ID" value="PS1159_v2.g4227"/>
</dbReference>
<organism evidence="1 2">
    <name type="scientific">Panagrolaimus sp. PS1159</name>
    <dbReference type="NCBI Taxonomy" id="55785"/>
    <lineage>
        <taxon>Eukaryota</taxon>
        <taxon>Metazoa</taxon>
        <taxon>Ecdysozoa</taxon>
        <taxon>Nematoda</taxon>
        <taxon>Chromadorea</taxon>
        <taxon>Rhabditida</taxon>
        <taxon>Tylenchina</taxon>
        <taxon>Panagrolaimomorpha</taxon>
        <taxon>Panagrolaimoidea</taxon>
        <taxon>Panagrolaimidae</taxon>
        <taxon>Panagrolaimus</taxon>
    </lineage>
</organism>
<reference evidence="2" key="1">
    <citation type="submission" date="2022-11" db="UniProtKB">
        <authorList>
            <consortium name="WormBaseParasite"/>
        </authorList>
    </citation>
    <scope>IDENTIFICATION</scope>
</reference>
<sequence length="567" mass="65469">MNNAGKIYLNESEPFFKEFKACLKTHISIKEKKMDKFKGNNGTKEMFLPLIEKEDEECKWLTIGIDSSIKVESKFKERYEKCKIFGADPYPPKNFTSIGELFSFGIDLDNTFNTAIVPINGSDAPKEVQVYSLPNLLINYIHSKTIYFLKIDIEGYEYKILESLVGNERYAQSGLVFCQISVNLHNPKMPTSHPAVKELNMAKECSIGMKWRIKEEIFREALATLNHEAIFSSVFKASSIPGLEYYLYLDSDAVDSPLNISLYLDFKMFKKVSASFTVFVKSANYQRIIVNHVFDNTTDWETVCKEVFCSRYQILDPKFKFFVDGYMGIELEGTLKLVSGIKKKPSRALSLAQLLWKNDDEKEVAFIVEDQIVKIHNWVLTANSPVFKAEMESGMKEAREKKITITDFSVEIVKIFVEYCYERDIRNVVNEENASELLHFSDKYDVEPLHASPYFTLIELNECQIRMKWIIKEDDVRNVQGSLYSDEFSSNIPGPEKKFFVNGIMELELEGTLKAKEIKCKIAEPLSLAKILWENNEHKNLTITVEKKELKVHKWILCANSSVFEYE</sequence>
<accession>A0AC35GDN4</accession>
<evidence type="ECO:0000313" key="2">
    <source>
        <dbReference type="WBParaSite" id="PS1159_v2.g4227.t1"/>
    </source>
</evidence>
<proteinExistence type="predicted"/>
<evidence type="ECO:0000313" key="1">
    <source>
        <dbReference type="Proteomes" id="UP000887580"/>
    </source>
</evidence>
<name>A0AC35GDN4_9BILA</name>
<protein>
    <submittedName>
        <fullName evidence="2">BTB domain-containing protein</fullName>
    </submittedName>
</protein>